<dbReference type="InterPro" id="IPR001173">
    <property type="entry name" value="Glyco_trans_2-like"/>
</dbReference>
<dbReference type="FunFam" id="3.90.550.10:FF:000170">
    <property type="entry name" value="Dolichol-phosphate mannosyltransferase"/>
    <property type="match status" value="1"/>
</dbReference>
<dbReference type="Pfam" id="PF00535">
    <property type="entry name" value="Glycos_transf_2"/>
    <property type="match status" value="1"/>
</dbReference>
<keyword evidence="5" id="KW-0448">Lipopolysaccharide biosynthesis</keyword>
<keyword evidence="10" id="KW-1185">Reference proteome</keyword>
<evidence type="ECO:0000256" key="2">
    <source>
        <dbReference type="ARBA" id="ARBA00022676"/>
    </source>
</evidence>
<proteinExistence type="predicted"/>
<dbReference type="CDD" id="cd04187">
    <property type="entry name" value="DPM1_like_bac"/>
    <property type="match status" value="1"/>
</dbReference>
<dbReference type="InterPro" id="IPR029044">
    <property type="entry name" value="Nucleotide-diphossugar_trans"/>
</dbReference>
<protein>
    <submittedName>
        <fullName evidence="9">Dodecaprenyl-phosphate galacturonate synthase</fullName>
        <ecNumber evidence="9">2.4.1.-</ecNumber>
    </submittedName>
</protein>
<feature type="domain" description="Glycosyltransferase 2-like" evidence="8">
    <location>
        <begin position="4"/>
        <end position="162"/>
    </location>
</feature>
<dbReference type="InterPro" id="IPR050256">
    <property type="entry name" value="Glycosyltransferase_2"/>
</dbReference>
<organism evidence="9 10">
    <name type="scientific">Paraglaciecola mesophila</name>
    <dbReference type="NCBI Taxonomy" id="197222"/>
    <lineage>
        <taxon>Bacteria</taxon>
        <taxon>Pseudomonadati</taxon>
        <taxon>Pseudomonadota</taxon>
        <taxon>Gammaproteobacteria</taxon>
        <taxon>Alteromonadales</taxon>
        <taxon>Alteromonadaceae</taxon>
        <taxon>Paraglaciecola</taxon>
    </lineage>
</organism>
<evidence type="ECO:0000256" key="1">
    <source>
        <dbReference type="ARBA" id="ARBA00022475"/>
    </source>
</evidence>
<evidence type="ECO:0000256" key="3">
    <source>
        <dbReference type="ARBA" id="ARBA00022679"/>
    </source>
</evidence>
<keyword evidence="1" id="KW-1003">Cell membrane</keyword>
<dbReference type="Gene3D" id="3.90.550.10">
    <property type="entry name" value="Spore Coat Polysaccharide Biosynthesis Protein SpsA, Chain A"/>
    <property type="match status" value="1"/>
</dbReference>
<dbReference type="PANTHER" id="PTHR48090">
    <property type="entry name" value="UNDECAPRENYL-PHOSPHATE 4-DEOXY-4-FORMAMIDO-L-ARABINOSE TRANSFERASE-RELATED"/>
    <property type="match status" value="1"/>
</dbReference>
<keyword evidence="6" id="KW-1133">Transmembrane helix</keyword>
<keyword evidence="2 9" id="KW-0328">Glycosyltransferase</keyword>
<evidence type="ECO:0000256" key="5">
    <source>
        <dbReference type="ARBA" id="ARBA00022985"/>
    </source>
</evidence>
<evidence type="ECO:0000256" key="4">
    <source>
        <dbReference type="ARBA" id="ARBA00022692"/>
    </source>
</evidence>
<evidence type="ECO:0000259" key="8">
    <source>
        <dbReference type="Pfam" id="PF00535"/>
    </source>
</evidence>
<reference evidence="9 10" key="1">
    <citation type="submission" date="2019-12" db="EMBL/GenBank/DDBJ databases">
        <title>Genome sequencing and assembly of endphytes of Porphyra tenera.</title>
        <authorList>
            <person name="Park J.M."/>
            <person name="Shin R."/>
            <person name="Jo S.H."/>
        </authorList>
    </citation>
    <scope>NUCLEOTIDE SEQUENCE [LARGE SCALE GENOMIC DNA]</scope>
    <source>
        <strain evidence="9 10">GPM4</strain>
    </source>
</reference>
<evidence type="ECO:0000313" key="9">
    <source>
        <dbReference type="EMBL" id="QHJ11338.1"/>
    </source>
</evidence>
<dbReference type="OrthoDB" id="9811884at2"/>
<sequence length="242" mass="27085">MKISIVIPAKNEEENVAPVVTEIYKALDDIHDFEIIYVDDGSTDGTYQRLCELKRGDYGRLSVIKHKYSVGQSTAIWTGVKHANGELVVTLDADGQNDPADIPTLVERALAMPIGSDFCIAGNRKNRKDTTWKRVQSRIANRIRSNILGDNTPDTGCGLKVLPKQTFLALPYFDHMHRFIPALVSRLGGVVEVNDVNHRDRQYGQSKYNMLGRLGVGIVDIVGVLWLQKRCKIKDIVVVVER</sequence>
<evidence type="ECO:0000256" key="6">
    <source>
        <dbReference type="ARBA" id="ARBA00022989"/>
    </source>
</evidence>
<dbReference type="KEGG" id="pmes:FX988_01567"/>
<dbReference type="GO" id="GO:0009103">
    <property type="term" value="P:lipopolysaccharide biosynthetic process"/>
    <property type="evidence" value="ECO:0007669"/>
    <property type="project" value="UniProtKB-KW"/>
</dbReference>
<dbReference type="RefSeq" id="WP_160179096.1">
    <property type="nucleotide sequence ID" value="NZ_CP047656.1"/>
</dbReference>
<accession>A0A857JJB5</accession>
<dbReference type="AlphaFoldDB" id="A0A857JJB5"/>
<evidence type="ECO:0000256" key="7">
    <source>
        <dbReference type="ARBA" id="ARBA00023136"/>
    </source>
</evidence>
<dbReference type="EC" id="2.4.1.-" evidence="9"/>
<dbReference type="PANTHER" id="PTHR48090:SF3">
    <property type="entry name" value="UNDECAPRENYL-PHOSPHATE 4-DEOXY-4-FORMAMIDO-L-ARABINOSE TRANSFERASE"/>
    <property type="match status" value="1"/>
</dbReference>
<gene>
    <name evidence="9" type="ORF">FX988_01567</name>
</gene>
<dbReference type="Proteomes" id="UP000464524">
    <property type="component" value="Chromosome"/>
</dbReference>
<dbReference type="EMBL" id="CP047656">
    <property type="protein sequence ID" value="QHJ11338.1"/>
    <property type="molecule type" value="Genomic_DNA"/>
</dbReference>
<keyword evidence="3 9" id="KW-0808">Transferase</keyword>
<keyword evidence="7" id="KW-0472">Membrane</keyword>
<evidence type="ECO:0000313" key="10">
    <source>
        <dbReference type="Proteomes" id="UP000464524"/>
    </source>
</evidence>
<dbReference type="GO" id="GO:0005886">
    <property type="term" value="C:plasma membrane"/>
    <property type="evidence" value="ECO:0007669"/>
    <property type="project" value="TreeGrafter"/>
</dbReference>
<keyword evidence="4" id="KW-0812">Transmembrane</keyword>
<dbReference type="GO" id="GO:0099621">
    <property type="term" value="F:undecaprenyl-phosphate 4-deoxy-4-formamido-L-arabinose transferase activity"/>
    <property type="evidence" value="ECO:0007669"/>
    <property type="project" value="TreeGrafter"/>
</dbReference>
<dbReference type="SUPFAM" id="SSF53448">
    <property type="entry name" value="Nucleotide-diphospho-sugar transferases"/>
    <property type="match status" value="1"/>
</dbReference>
<name>A0A857JJB5_9ALTE</name>